<name>A0ABN9QLT7_9DINO</name>
<gene>
    <name evidence="2" type="ORF">PCOR1329_LOCUS13071</name>
</gene>
<feature type="region of interest" description="Disordered" evidence="1">
    <location>
        <begin position="122"/>
        <end position="147"/>
    </location>
</feature>
<accession>A0ABN9QLT7</accession>
<dbReference type="Proteomes" id="UP001189429">
    <property type="component" value="Unassembled WGS sequence"/>
</dbReference>
<evidence type="ECO:0000313" key="3">
    <source>
        <dbReference type="Proteomes" id="UP001189429"/>
    </source>
</evidence>
<proteinExistence type="predicted"/>
<dbReference type="EMBL" id="CAUYUJ010003841">
    <property type="protein sequence ID" value="CAK0807085.1"/>
    <property type="molecule type" value="Genomic_DNA"/>
</dbReference>
<evidence type="ECO:0000256" key="1">
    <source>
        <dbReference type="SAM" id="MobiDB-lite"/>
    </source>
</evidence>
<reference evidence="2" key="1">
    <citation type="submission" date="2023-10" db="EMBL/GenBank/DDBJ databases">
        <authorList>
            <person name="Chen Y."/>
            <person name="Shah S."/>
            <person name="Dougan E. K."/>
            <person name="Thang M."/>
            <person name="Chan C."/>
        </authorList>
    </citation>
    <scope>NUCLEOTIDE SEQUENCE [LARGE SCALE GENOMIC DNA]</scope>
</reference>
<sequence>CHIATMAKQLQEADEEVTQAMAEIQPASGTKPPEAPQRPAQVSIREVVEGQVDIKDVFSMGDFLGISDVVASHELDEQDIKELGRRKAEAPDNIQTHLSNIFKGALEQVAMAKEAHKEHVKRLEGKKRKVEGGASTAGLSPWKSQRPAHTVTYESDSRIDDVDCCARIDGAFDYDGIADDDCSQSIIAVHMASIPNRVDW</sequence>
<comment type="caution">
    <text evidence="2">The sequence shown here is derived from an EMBL/GenBank/DDBJ whole genome shotgun (WGS) entry which is preliminary data.</text>
</comment>
<keyword evidence="3" id="KW-1185">Reference proteome</keyword>
<organism evidence="2 3">
    <name type="scientific">Prorocentrum cordatum</name>
    <dbReference type="NCBI Taxonomy" id="2364126"/>
    <lineage>
        <taxon>Eukaryota</taxon>
        <taxon>Sar</taxon>
        <taxon>Alveolata</taxon>
        <taxon>Dinophyceae</taxon>
        <taxon>Prorocentrales</taxon>
        <taxon>Prorocentraceae</taxon>
        <taxon>Prorocentrum</taxon>
    </lineage>
</organism>
<protein>
    <submittedName>
        <fullName evidence="2">Uncharacterized protein</fullName>
    </submittedName>
</protein>
<feature type="non-terminal residue" evidence="2">
    <location>
        <position position="1"/>
    </location>
</feature>
<evidence type="ECO:0000313" key="2">
    <source>
        <dbReference type="EMBL" id="CAK0807085.1"/>
    </source>
</evidence>
<feature type="non-terminal residue" evidence="2">
    <location>
        <position position="200"/>
    </location>
</feature>